<evidence type="ECO:0000259" key="6">
    <source>
        <dbReference type="Pfam" id="PF00171"/>
    </source>
</evidence>
<reference evidence="7 8" key="1">
    <citation type="submission" date="2019-04" db="EMBL/GenBank/DDBJ databases">
        <title>Lysinibacillus genome sequencing.</title>
        <authorList>
            <person name="Dunlap C."/>
        </authorList>
    </citation>
    <scope>NUCLEOTIDE SEQUENCE [LARGE SCALE GENOMIC DNA]</scope>
    <source>
        <strain evidence="7 8">CCTCC AB 2010389</strain>
    </source>
</reference>
<dbReference type="PROSITE" id="PS00070">
    <property type="entry name" value="ALDEHYDE_DEHYDR_CYS"/>
    <property type="match status" value="1"/>
</dbReference>
<dbReference type="CDD" id="cd07093">
    <property type="entry name" value="ALDH_F8_HMSADH"/>
    <property type="match status" value="1"/>
</dbReference>
<evidence type="ECO:0000256" key="4">
    <source>
        <dbReference type="PROSITE-ProRule" id="PRU10007"/>
    </source>
</evidence>
<dbReference type="SUPFAM" id="SSF53720">
    <property type="entry name" value="ALDH-like"/>
    <property type="match status" value="1"/>
</dbReference>
<dbReference type="EMBL" id="SZPU01000039">
    <property type="protein sequence ID" value="TKI68132.1"/>
    <property type="molecule type" value="Genomic_DNA"/>
</dbReference>
<gene>
    <name evidence="7" type="ORF">FC756_11110</name>
</gene>
<dbReference type="AlphaFoldDB" id="A0A4U2Z442"/>
<feature type="active site" evidence="4">
    <location>
        <position position="266"/>
    </location>
</feature>
<dbReference type="PANTHER" id="PTHR43720">
    <property type="entry name" value="2-AMINOMUCONIC SEMIALDEHYDE DEHYDROGENASE"/>
    <property type="match status" value="1"/>
</dbReference>
<keyword evidence="2 5" id="KW-0560">Oxidoreductase</keyword>
<dbReference type="InterPro" id="IPR016161">
    <property type="entry name" value="Ald_DH/histidinol_DH"/>
</dbReference>
<evidence type="ECO:0000256" key="2">
    <source>
        <dbReference type="ARBA" id="ARBA00023002"/>
    </source>
</evidence>
<dbReference type="PANTHER" id="PTHR43720:SF2">
    <property type="entry name" value="2-AMINOMUCONIC SEMIALDEHYDE DEHYDROGENASE"/>
    <property type="match status" value="1"/>
</dbReference>
<protein>
    <submittedName>
        <fullName evidence="7">Aldehyde dehydrogenase</fullName>
    </submittedName>
</protein>
<organism evidence="7 8">
    <name type="scientific">Lysinibacillus mangiferihumi</name>
    <dbReference type="NCBI Taxonomy" id="1130819"/>
    <lineage>
        <taxon>Bacteria</taxon>
        <taxon>Bacillati</taxon>
        <taxon>Bacillota</taxon>
        <taxon>Bacilli</taxon>
        <taxon>Bacillales</taxon>
        <taxon>Bacillaceae</taxon>
        <taxon>Lysinibacillus</taxon>
    </lineage>
</organism>
<proteinExistence type="inferred from homology"/>
<dbReference type="InterPro" id="IPR029510">
    <property type="entry name" value="Ald_DH_CS_GLU"/>
</dbReference>
<dbReference type="InterPro" id="IPR016162">
    <property type="entry name" value="Ald_DH_N"/>
</dbReference>
<sequence length="499" mass="55124">MKSKEWSIMANTQTTLKEVKLFINGEYVESSSQTLFEVKNPATQEIIAKVHEASFEDVDRACEAARQAFEEGPWRTMPLSERCAKIRRMAEIIIERKEELARLEALDVGKPYQVALEREIPRAAENLKFFADFMEQQGGEVYPMDDAYLNYTRYEPVGVAALITPWNLPFMLTTWKLGPCLASGNTAVIKPAEITPLTVSLLGEIAQQAGIPDGVVNVVHGFGVQSAGEFMTTHPEVDLISFTGETTTGKAIMKNGADSLKKVSFELGGKAANIIFEDANLDKAIPISIQAAFMNSGQVCLAGSRILVQRTILDEFLTRFKEAAAALVVGDPQDAKTNMGPVVSQTHYNKVTSYLSIAEYENSTLIYGGKRPELPAHLSTGYYLQPTIYLQENAQARICQEEIFGPIVTIIPFDTEAEALAIANGTEYGLNAVVWTENLQRAHRISHDVRAGTIWVNCWFVRDLRAPFGGFKKSGVGREGGHHSLEFFTEAKNICIALK</sequence>
<dbReference type="Pfam" id="PF00171">
    <property type="entry name" value="Aldedh"/>
    <property type="match status" value="1"/>
</dbReference>
<dbReference type="InterPro" id="IPR016160">
    <property type="entry name" value="Ald_DH_CS_CYS"/>
</dbReference>
<evidence type="ECO:0000313" key="7">
    <source>
        <dbReference type="EMBL" id="TKI68132.1"/>
    </source>
</evidence>
<dbReference type="GO" id="GO:0016620">
    <property type="term" value="F:oxidoreductase activity, acting on the aldehyde or oxo group of donors, NAD or NADP as acceptor"/>
    <property type="evidence" value="ECO:0007669"/>
    <property type="project" value="InterPro"/>
</dbReference>
<evidence type="ECO:0000313" key="8">
    <source>
        <dbReference type="Proteomes" id="UP000308744"/>
    </source>
</evidence>
<dbReference type="FunFam" id="3.40.309.10:FF:000012">
    <property type="entry name" value="Betaine aldehyde dehydrogenase"/>
    <property type="match status" value="1"/>
</dbReference>
<evidence type="ECO:0000256" key="5">
    <source>
        <dbReference type="RuleBase" id="RU003345"/>
    </source>
</evidence>
<evidence type="ECO:0000256" key="1">
    <source>
        <dbReference type="ARBA" id="ARBA00009986"/>
    </source>
</evidence>
<dbReference type="FunFam" id="3.40.605.10:FF:000007">
    <property type="entry name" value="NAD/NADP-dependent betaine aldehyde dehydrogenase"/>
    <property type="match status" value="1"/>
</dbReference>
<name>A0A4U2Z442_9BACI</name>
<dbReference type="InterPro" id="IPR016163">
    <property type="entry name" value="Ald_DH_C"/>
</dbReference>
<comment type="caution">
    <text evidence="7">The sequence shown here is derived from an EMBL/GenBank/DDBJ whole genome shotgun (WGS) entry which is preliminary data.</text>
</comment>
<dbReference type="Gene3D" id="3.40.605.10">
    <property type="entry name" value="Aldehyde Dehydrogenase, Chain A, domain 1"/>
    <property type="match status" value="1"/>
</dbReference>
<accession>A0A4U2Z442</accession>
<keyword evidence="8" id="KW-1185">Reference proteome</keyword>
<comment type="similarity">
    <text evidence="1 5">Belongs to the aldehyde dehydrogenase family.</text>
</comment>
<dbReference type="InterPro" id="IPR015590">
    <property type="entry name" value="Aldehyde_DH_dom"/>
</dbReference>
<dbReference type="PROSITE" id="PS00687">
    <property type="entry name" value="ALDEHYDE_DEHYDR_GLU"/>
    <property type="match status" value="1"/>
</dbReference>
<keyword evidence="3" id="KW-0520">NAD</keyword>
<feature type="domain" description="Aldehyde dehydrogenase" evidence="6">
    <location>
        <begin position="27"/>
        <end position="494"/>
    </location>
</feature>
<dbReference type="Proteomes" id="UP000308744">
    <property type="component" value="Unassembled WGS sequence"/>
</dbReference>
<dbReference type="Gene3D" id="3.40.309.10">
    <property type="entry name" value="Aldehyde Dehydrogenase, Chain A, domain 2"/>
    <property type="match status" value="1"/>
</dbReference>
<evidence type="ECO:0000256" key="3">
    <source>
        <dbReference type="ARBA" id="ARBA00023027"/>
    </source>
</evidence>